<sequence>MTGPPSSGPAAGQGSQAIRRCARHGNGTAQAARRAVPGPGPSVLLGLTLHASRGDPSLPARGARTRGAGLRAPSALPARTPRRPSATKTTRNLPSQQQGHHLTSSCPRLPRASSRHLASLPPSPHLAPARAGTVHACELTRAHTPLARFSIISFLSATVPRRVVSEPGAPGAATAARGRSAPGWPRSSHRLGAHVVHGLGEQRPAPHRRGASAPPPPPPHLHYSRYCTALLRLLSIITSSHVRVLKFLLLSDGAGACTPARGRRVAARPEDGYSWDPVTAAARRGLVGPGSRCGGCHPCRPVHVAIQPGRSFVLEYYPEAWRCNVAMAGGGCAALACKYWWRDEARRFARETTRGLLDGGFDSIS</sequence>
<feature type="compositionally biased region" description="Polar residues" evidence="1">
    <location>
        <begin position="86"/>
        <end position="106"/>
    </location>
</feature>
<feature type="region of interest" description="Disordered" evidence="1">
    <location>
        <begin position="166"/>
        <end position="189"/>
    </location>
</feature>
<reference evidence="2" key="1">
    <citation type="submission" date="2020-07" db="EMBL/GenBank/DDBJ databases">
        <title>Genome sequence and genetic diversity analysis of an under-domesticated orphan crop, white fonio (Digitaria exilis).</title>
        <authorList>
            <person name="Bennetzen J.L."/>
            <person name="Chen S."/>
            <person name="Ma X."/>
            <person name="Wang X."/>
            <person name="Yssel A.E.J."/>
            <person name="Chaluvadi S.R."/>
            <person name="Johnson M."/>
            <person name="Gangashetty P."/>
            <person name="Hamidou F."/>
            <person name="Sanogo M.D."/>
            <person name="Zwaenepoel A."/>
            <person name="Wallace J."/>
            <person name="Van De Peer Y."/>
            <person name="Van Deynze A."/>
        </authorList>
    </citation>
    <scope>NUCLEOTIDE SEQUENCE</scope>
    <source>
        <tissue evidence="2">Leaves</tissue>
    </source>
</reference>
<dbReference type="Proteomes" id="UP000636709">
    <property type="component" value="Unassembled WGS sequence"/>
</dbReference>
<dbReference type="OrthoDB" id="1937916at2759"/>
<organism evidence="2 3">
    <name type="scientific">Digitaria exilis</name>
    <dbReference type="NCBI Taxonomy" id="1010633"/>
    <lineage>
        <taxon>Eukaryota</taxon>
        <taxon>Viridiplantae</taxon>
        <taxon>Streptophyta</taxon>
        <taxon>Embryophyta</taxon>
        <taxon>Tracheophyta</taxon>
        <taxon>Spermatophyta</taxon>
        <taxon>Magnoliopsida</taxon>
        <taxon>Liliopsida</taxon>
        <taxon>Poales</taxon>
        <taxon>Poaceae</taxon>
        <taxon>PACMAD clade</taxon>
        <taxon>Panicoideae</taxon>
        <taxon>Panicodae</taxon>
        <taxon>Paniceae</taxon>
        <taxon>Anthephorinae</taxon>
        <taxon>Digitaria</taxon>
    </lineage>
</organism>
<comment type="caution">
    <text evidence="2">The sequence shown here is derived from an EMBL/GenBank/DDBJ whole genome shotgun (WGS) entry which is preliminary data.</text>
</comment>
<dbReference type="AlphaFoldDB" id="A0A835C428"/>
<proteinExistence type="predicted"/>
<keyword evidence="3" id="KW-1185">Reference proteome</keyword>
<evidence type="ECO:0000313" key="2">
    <source>
        <dbReference type="EMBL" id="KAF8720275.1"/>
    </source>
</evidence>
<feature type="region of interest" description="Disordered" evidence="1">
    <location>
        <begin position="1"/>
        <end position="128"/>
    </location>
</feature>
<feature type="compositionally biased region" description="Low complexity" evidence="1">
    <location>
        <begin position="167"/>
        <end position="183"/>
    </location>
</feature>
<feature type="compositionally biased region" description="Low complexity" evidence="1">
    <location>
        <begin position="1"/>
        <end position="17"/>
    </location>
</feature>
<feature type="compositionally biased region" description="Low complexity" evidence="1">
    <location>
        <begin position="115"/>
        <end position="128"/>
    </location>
</feature>
<dbReference type="Pfam" id="PF17181">
    <property type="entry name" value="EPF"/>
    <property type="match status" value="1"/>
</dbReference>
<evidence type="ECO:0000256" key="1">
    <source>
        <dbReference type="SAM" id="MobiDB-lite"/>
    </source>
</evidence>
<name>A0A835C428_9POAL</name>
<dbReference type="EMBL" id="JACEFO010001698">
    <property type="protein sequence ID" value="KAF8720275.1"/>
    <property type="molecule type" value="Genomic_DNA"/>
</dbReference>
<evidence type="ECO:0000313" key="3">
    <source>
        <dbReference type="Proteomes" id="UP000636709"/>
    </source>
</evidence>
<protein>
    <recommendedName>
        <fullName evidence="4">Epidermal patterning factor-like protein</fullName>
    </recommendedName>
</protein>
<evidence type="ECO:0008006" key="4">
    <source>
        <dbReference type="Google" id="ProtNLM"/>
    </source>
</evidence>
<feature type="compositionally biased region" description="Low complexity" evidence="1">
    <location>
        <begin position="60"/>
        <end position="72"/>
    </location>
</feature>
<gene>
    <name evidence="2" type="ORF">HU200_023934</name>
</gene>
<accession>A0A835C428</accession>